<dbReference type="Proteomes" id="UP000006447">
    <property type="component" value="Unassembled WGS sequence"/>
</dbReference>
<dbReference type="InterPro" id="IPR050770">
    <property type="entry name" value="Intradiol_RC_Dioxygenase"/>
</dbReference>
<dbReference type="InterPro" id="IPR000627">
    <property type="entry name" value="Intradiol_dOase_C"/>
</dbReference>
<feature type="compositionally biased region" description="Basic residues" evidence="4">
    <location>
        <begin position="258"/>
        <end position="278"/>
    </location>
</feature>
<dbReference type="PANTHER" id="PTHR33711">
    <property type="entry name" value="DIOXYGENASE, PUTATIVE (AFU_ORTHOLOGUE AFUA_2G02910)-RELATED"/>
    <property type="match status" value="1"/>
</dbReference>
<dbReference type="GO" id="GO:0016702">
    <property type="term" value="F:oxidoreductase activity, acting on single donors with incorporation of molecular oxygen, incorporation of two atoms of oxygen"/>
    <property type="evidence" value="ECO:0007669"/>
    <property type="project" value="InterPro"/>
</dbReference>
<evidence type="ECO:0000313" key="6">
    <source>
        <dbReference type="EMBL" id="EID79915.1"/>
    </source>
</evidence>
<feature type="region of interest" description="Disordered" evidence="4">
    <location>
        <begin position="157"/>
        <end position="300"/>
    </location>
</feature>
<dbReference type="GO" id="GO:0008199">
    <property type="term" value="F:ferric iron binding"/>
    <property type="evidence" value="ECO:0007669"/>
    <property type="project" value="InterPro"/>
</dbReference>
<evidence type="ECO:0000256" key="1">
    <source>
        <dbReference type="ARBA" id="ARBA00007825"/>
    </source>
</evidence>
<sequence length="300" mass="33196">MDQAGLDHVDREFYLPAQRVLPWKANLAALPGEPGTPLRIAGIVRSRDGEPLSGAELEIWHADADGCYSGYSVEILRNNLRGIVVTCAGGRFDISTVQPAPCEFSSARAEADIGHVNVVVHARGFRPLETRLVPTPGASREVVASAVESLVDLGAGGQVSCSTRSDRRDAVSRRNPYPRSGRPRRRGRRERPVPGTAPECSARTTWSTRPRRPLCRPRRGRGRPAKSAPSPTPRTSGRTPARGPWRVPARVRLPCRWSRVRVSRTSTRRPPARPRPRGPRPGAHGPWTWRTRGRGCRRRR</sequence>
<protein>
    <submittedName>
        <fullName evidence="6">Intradiol ring-cleavage dioxygenase</fullName>
    </submittedName>
</protein>
<feature type="compositionally biased region" description="Basic residues" evidence="4">
    <location>
        <begin position="291"/>
        <end position="300"/>
    </location>
</feature>
<comment type="caution">
    <text evidence="6">The sequence shown here is derived from an EMBL/GenBank/DDBJ whole genome shotgun (WGS) entry which is preliminary data.</text>
</comment>
<gene>
    <name evidence="6" type="ORF">W59_10869</name>
</gene>
<dbReference type="PANTHER" id="PTHR33711:SF11">
    <property type="entry name" value="DIOXYGENASE"/>
    <property type="match status" value="1"/>
</dbReference>
<name>I0WU49_RHOOP</name>
<keyword evidence="2 6" id="KW-0223">Dioxygenase</keyword>
<feature type="compositionally biased region" description="Low complexity" evidence="4">
    <location>
        <begin position="280"/>
        <end position="290"/>
    </location>
</feature>
<dbReference type="PROSITE" id="PS00083">
    <property type="entry name" value="INTRADIOL_DIOXYGENAS"/>
    <property type="match status" value="1"/>
</dbReference>
<reference evidence="6 7" key="1">
    <citation type="journal article" date="2012" name="J. Bacteriol.">
        <title>Draft genome sequence of the nitrophenol-degrading actinomycete Rhodococcus imtechensis RKJ300.</title>
        <authorList>
            <person name="Vikram S."/>
            <person name="Kumar S."/>
            <person name="Subramanian S."/>
            <person name="Raghava G.P."/>
        </authorList>
    </citation>
    <scope>NUCLEOTIDE SEQUENCE [LARGE SCALE GENOMIC DNA]</scope>
    <source>
        <strain evidence="6 7">RKJ300</strain>
    </source>
</reference>
<proteinExistence type="inferred from homology"/>
<feature type="domain" description="Intradiol ring-cleavage dioxygenases" evidence="5">
    <location>
        <begin position="40"/>
        <end position="68"/>
    </location>
</feature>
<evidence type="ECO:0000256" key="3">
    <source>
        <dbReference type="ARBA" id="ARBA00023002"/>
    </source>
</evidence>
<evidence type="ECO:0000259" key="5">
    <source>
        <dbReference type="PROSITE" id="PS00083"/>
    </source>
</evidence>
<evidence type="ECO:0000256" key="4">
    <source>
        <dbReference type="SAM" id="MobiDB-lite"/>
    </source>
</evidence>
<feature type="compositionally biased region" description="Basic residues" evidence="4">
    <location>
        <begin position="209"/>
        <end position="224"/>
    </location>
</feature>
<keyword evidence="3" id="KW-0560">Oxidoreductase</keyword>
<accession>I0WU49</accession>
<evidence type="ECO:0000256" key="2">
    <source>
        <dbReference type="ARBA" id="ARBA00022964"/>
    </source>
</evidence>
<dbReference type="InterPro" id="IPR015889">
    <property type="entry name" value="Intradiol_dOase_core"/>
</dbReference>
<dbReference type="AlphaFoldDB" id="I0WU49"/>
<dbReference type="Gene3D" id="2.60.130.10">
    <property type="entry name" value="Aromatic compound dioxygenase"/>
    <property type="match status" value="1"/>
</dbReference>
<dbReference type="SUPFAM" id="SSF49482">
    <property type="entry name" value="Aromatic compound dioxygenase"/>
    <property type="match status" value="1"/>
</dbReference>
<comment type="similarity">
    <text evidence="1">Belongs to the intradiol ring-cleavage dioxygenase family.</text>
</comment>
<evidence type="ECO:0000313" key="7">
    <source>
        <dbReference type="Proteomes" id="UP000006447"/>
    </source>
</evidence>
<dbReference type="Pfam" id="PF00775">
    <property type="entry name" value="Dioxygenase_C"/>
    <property type="match status" value="1"/>
</dbReference>
<dbReference type="EMBL" id="AJJH01000048">
    <property type="protein sequence ID" value="EID79915.1"/>
    <property type="molecule type" value="Genomic_DNA"/>
</dbReference>
<feature type="compositionally biased region" description="Low complexity" evidence="4">
    <location>
        <begin position="227"/>
        <end position="244"/>
    </location>
</feature>
<organism evidence="6 7">
    <name type="scientific">Rhodococcus opacus RKJ300 = JCM 13270</name>
    <dbReference type="NCBI Taxonomy" id="1165867"/>
    <lineage>
        <taxon>Bacteria</taxon>
        <taxon>Bacillati</taxon>
        <taxon>Actinomycetota</taxon>
        <taxon>Actinomycetes</taxon>
        <taxon>Mycobacteriales</taxon>
        <taxon>Nocardiaceae</taxon>
        <taxon>Rhodococcus</taxon>
    </lineage>
</organism>